<dbReference type="PANTHER" id="PTHR37017:SF11">
    <property type="entry name" value="ESTERASE_LIPASE_THIOESTERASE DOMAIN-CONTAINING PROTEIN"/>
    <property type="match status" value="1"/>
</dbReference>
<accession>A0ABU1VE43</accession>
<sequence>MPPSPDTAKPAIVLVHGAWHGAWCWRRVLPLLRGADVETHAVTLTGVGERAHLLSPSVDLHTHIEDVFGLIEAEELQRVVLVGHSYAGVVITGVADRLQRERPGSLAHLVFLDAAVPYPGDSWSSHQSAETRQARIEASRPSGGLSFPPPDASIFGLDGADRDWVNRRQTPQPFRLYQQPLDYSGEAVAAVPRTFIDCTSPALPTIAPARKRVRSEPGWQVLELATGHDPMISEPRALADMLLGIQRASA</sequence>
<dbReference type="InterPro" id="IPR029058">
    <property type="entry name" value="AB_hydrolase_fold"/>
</dbReference>
<proteinExistence type="predicted"/>
<keyword evidence="4" id="KW-1185">Reference proteome</keyword>
<name>A0ABU1VE43_9BURK</name>
<dbReference type="EMBL" id="JAVDWE010000009">
    <property type="protein sequence ID" value="MDR7095458.1"/>
    <property type="molecule type" value="Genomic_DNA"/>
</dbReference>
<protein>
    <submittedName>
        <fullName evidence="3">Pimeloyl-ACP methyl ester carboxylesterase</fullName>
    </submittedName>
</protein>
<gene>
    <name evidence="3" type="ORF">J2X09_003209</name>
</gene>
<dbReference type="InterPro" id="IPR000073">
    <property type="entry name" value="AB_hydrolase_1"/>
</dbReference>
<feature type="compositionally biased region" description="Polar residues" evidence="1">
    <location>
        <begin position="122"/>
        <end position="131"/>
    </location>
</feature>
<comment type="caution">
    <text evidence="3">The sequence shown here is derived from an EMBL/GenBank/DDBJ whole genome shotgun (WGS) entry which is preliminary data.</text>
</comment>
<reference evidence="3 4" key="1">
    <citation type="submission" date="2023-07" db="EMBL/GenBank/DDBJ databases">
        <title>Sorghum-associated microbial communities from plants grown in Nebraska, USA.</title>
        <authorList>
            <person name="Schachtman D."/>
        </authorList>
    </citation>
    <scope>NUCLEOTIDE SEQUENCE [LARGE SCALE GENOMIC DNA]</scope>
    <source>
        <strain evidence="3 4">BE240</strain>
    </source>
</reference>
<evidence type="ECO:0000313" key="4">
    <source>
        <dbReference type="Proteomes" id="UP001265550"/>
    </source>
</evidence>
<organism evidence="3 4">
    <name type="scientific">Hydrogenophaga laconesensis</name>
    <dbReference type="NCBI Taxonomy" id="1805971"/>
    <lineage>
        <taxon>Bacteria</taxon>
        <taxon>Pseudomonadati</taxon>
        <taxon>Pseudomonadota</taxon>
        <taxon>Betaproteobacteria</taxon>
        <taxon>Burkholderiales</taxon>
        <taxon>Comamonadaceae</taxon>
        <taxon>Hydrogenophaga</taxon>
    </lineage>
</organism>
<dbReference type="Gene3D" id="3.40.50.1820">
    <property type="entry name" value="alpha/beta hydrolase"/>
    <property type="match status" value="1"/>
</dbReference>
<evidence type="ECO:0000313" key="3">
    <source>
        <dbReference type="EMBL" id="MDR7095458.1"/>
    </source>
</evidence>
<dbReference type="RefSeq" id="WP_204731277.1">
    <property type="nucleotide sequence ID" value="NZ_JAVDWE010000009.1"/>
</dbReference>
<dbReference type="SUPFAM" id="SSF53474">
    <property type="entry name" value="alpha/beta-Hydrolases"/>
    <property type="match status" value="1"/>
</dbReference>
<dbReference type="InterPro" id="IPR052897">
    <property type="entry name" value="Sec-Metab_Biosynth_Hydrolase"/>
</dbReference>
<evidence type="ECO:0000256" key="1">
    <source>
        <dbReference type="SAM" id="MobiDB-lite"/>
    </source>
</evidence>
<dbReference type="Proteomes" id="UP001265550">
    <property type="component" value="Unassembled WGS sequence"/>
</dbReference>
<feature type="region of interest" description="Disordered" evidence="1">
    <location>
        <begin position="122"/>
        <end position="143"/>
    </location>
</feature>
<feature type="domain" description="AB hydrolase-1" evidence="2">
    <location>
        <begin position="12"/>
        <end position="240"/>
    </location>
</feature>
<dbReference type="Pfam" id="PF12697">
    <property type="entry name" value="Abhydrolase_6"/>
    <property type="match status" value="1"/>
</dbReference>
<dbReference type="PANTHER" id="PTHR37017">
    <property type="entry name" value="AB HYDROLASE-1 DOMAIN-CONTAINING PROTEIN-RELATED"/>
    <property type="match status" value="1"/>
</dbReference>
<evidence type="ECO:0000259" key="2">
    <source>
        <dbReference type="Pfam" id="PF12697"/>
    </source>
</evidence>